<dbReference type="InterPro" id="IPR002376">
    <property type="entry name" value="Formyl_transf_N"/>
</dbReference>
<organism evidence="8 9">
    <name type="scientific">Panacibacter ginsenosidivorans</name>
    <dbReference type="NCBI Taxonomy" id="1813871"/>
    <lineage>
        <taxon>Bacteria</taxon>
        <taxon>Pseudomonadati</taxon>
        <taxon>Bacteroidota</taxon>
        <taxon>Chitinophagia</taxon>
        <taxon>Chitinophagales</taxon>
        <taxon>Chitinophagaceae</taxon>
        <taxon>Panacibacter</taxon>
    </lineage>
</organism>
<keyword evidence="3 6" id="KW-0658">Purine biosynthesis</keyword>
<dbReference type="AlphaFoldDB" id="A0A5B8VCE9"/>
<keyword evidence="9" id="KW-1185">Reference proteome</keyword>
<dbReference type="SUPFAM" id="SSF53328">
    <property type="entry name" value="Formyltransferase"/>
    <property type="match status" value="1"/>
</dbReference>
<evidence type="ECO:0000256" key="5">
    <source>
        <dbReference type="ARBA" id="ARBA00047664"/>
    </source>
</evidence>
<dbReference type="Proteomes" id="UP000321533">
    <property type="component" value="Chromosome"/>
</dbReference>
<feature type="domain" description="Formyl transferase N-terminal" evidence="7">
    <location>
        <begin position="18"/>
        <end position="197"/>
    </location>
</feature>
<dbReference type="InterPro" id="IPR001555">
    <property type="entry name" value="GART_AS"/>
</dbReference>
<dbReference type="UniPathway" id="UPA00074">
    <property type="reaction ID" value="UER00126"/>
</dbReference>
<sequence>MAQITDSKTNNVTNKKVRIAIFASGAGSNAKKIIEYFRKHELVEVSLIVSNKPQAGVLHIAAENKLPILLIERERFFRGDAYIQELKGHGIQFIVLAGFLWKIPDMLIKAFTGNIINIHPALLPKYGGKGMYGAFVHEAVITAKEKESGITIHFVDELYDHGDHILQVTCPVYPNDTPATLAHRIHELEHAHFPLVIEEVIMKKFS</sequence>
<evidence type="ECO:0000256" key="2">
    <source>
        <dbReference type="ARBA" id="ARBA00022679"/>
    </source>
</evidence>
<dbReference type="Pfam" id="PF00551">
    <property type="entry name" value="Formyl_trans_N"/>
    <property type="match status" value="1"/>
</dbReference>
<comment type="function">
    <text evidence="6">Catalyzes the transfer of a formyl group from 10-formyltetrahydrofolate to 5-phospho-ribosyl-glycinamide (GAR), producing 5-phospho-ribosyl-N-formylglycinamide (FGAR) and tetrahydrofolate.</text>
</comment>
<dbReference type="GO" id="GO:0004644">
    <property type="term" value="F:phosphoribosylglycinamide formyltransferase activity"/>
    <property type="evidence" value="ECO:0007669"/>
    <property type="project" value="UniProtKB-UniRule"/>
</dbReference>
<evidence type="ECO:0000313" key="9">
    <source>
        <dbReference type="Proteomes" id="UP000321533"/>
    </source>
</evidence>
<feature type="binding site" evidence="6">
    <location>
        <position position="73"/>
    </location>
    <ligand>
        <name>(6R)-10-formyltetrahydrofolate</name>
        <dbReference type="ChEBI" id="CHEBI:195366"/>
    </ligand>
</feature>
<dbReference type="InterPro" id="IPR036477">
    <property type="entry name" value="Formyl_transf_N_sf"/>
</dbReference>
<gene>
    <name evidence="6" type="primary">purN</name>
    <name evidence="8" type="ORF">FRZ67_11895</name>
</gene>
<comment type="catalytic activity">
    <reaction evidence="5 6">
        <text>N(1)-(5-phospho-beta-D-ribosyl)glycinamide + (6R)-10-formyltetrahydrofolate = N(2)-formyl-N(1)-(5-phospho-beta-D-ribosyl)glycinamide + (6S)-5,6,7,8-tetrahydrofolate + H(+)</text>
        <dbReference type="Rhea" id="RHEA:15053"/>
        <dbReference type="ChEBI" id="CHEBI:15378"/>
        <dbReference type="ChEBI" id="CHEBI:57453"/>
        <dbReference type="ChEBI" id="CHEBI:143788"/>
        <dbReference type="ChEBI" id="CHEBI:147286"/>
        <dbReference type="ChEBI" id="CHEBI:195366"/>
        <dbReference type="EC" id="2.1.2.2"/>
    </reaction>
</comment>
<evidence type="ECO:0000259" key="7">
    <source>
        <dbReference type="Pfam" id="PF00551"/>
    </source>
</evidence>
<feature type="binding site" evidence="6">
    <location>
        <position position="117"/>
    </location>
    <ligand>
        <name>(6R)-10-formyltetrahydrofolate</name>
        <dbReference type="ChEBI" id="CHEBI:195366"/>
    </ligand>
</feature>
<name>A0A5B8VCE9_9BACT</name>
<dbReference type="GO" id="GO:0006189">
    <property type="term" value="P:'de novo' IMP biosynthetic process"/>
    <property type="evidence" value="ECO:0007669"/>
    <property type="project" value="UniProtKB-UniRule"/>
</dbReference>
<dbReference type="EC" id="2.1.2.2" evidence="6"/>
<dbReference type="PANTHER" id="PTHR43369:SF2">
    <property type="entry name" value="PHOSPHORIBOSYLGLYCINAMIDE FORMYLTRANSFERASE"/>
    <property type="match status" value="1"/>
</dbReference>
<accession>A0A5B8VCE9</accession>
<dbReference type="PANTHER" id="PTHR43369">
    <property type="entry name" value="PHOSPHORIBOSYLGLYCINAMIDE FORMYLTRANSFERASE"/>
    <property type="match status" value="1"/>
</dbReference>
<dbReference type="KEGG" id="pgin:FRZ67_11895"/>
<dbReference type="GO" id="GO:0005829">
    <property type="term" value="C:cytosol"/>
    <property type="evidence" value="ECO:0007669"/>
    <property type="project" value="TreeGrafter"/>
</dbReference>
<dbReference type="PROSITE" id="PS00373">
    <property type="entry name" value="GART"/>
    <property type="match status" value="1"/>
</dbReference>
<dbReference type="HAMAP" id="MF_01930">
    <property type="entry name" value="PurN"/>
    <property type="match status" value="1"/>
</dbReference>
<feature type="active site" description="Proton donor" evidence="6">
    <location>
        <position position="119"/>
    </location>
</feature>
<dbReference type="Gene3D" id="3.40.50.170">
    <property type="entry name" value="Formyl transferase, N-terminal domain"/>
    <property type="match status" value="1"/>
</dbReference>
<feature type="site" description="Raises pKa of active site His" evidence="6">
    <location>
        <position position="160"/>
    </location>
</feature>
<evidence type="ECO:0000256" key="3">
    <source>
        <dbReference type="ARBA" id="ARBA00022755"/>
    </source>
</evidence>
<dbReference type="EMBL" id="CP042435">
    <property type="protein sequence ID" value="QEC67968.1"/>
    <property type="molecule type" value="Genomic_DNA"/>
</dbReference>
<protein>
    <recommendedName>
        <fullName evidence="6">Phosphoribosylglycinamide formyltransferase</fullName>
        <ecNumber evidence="6">2.1.2.2</ecNumber>
    </recommendedName>
    <alternativeName>
        <fullName evidence="6">5'-phosphoribosylglycinamide transformylase</fullName>
    </alternativeName>
    <alternativeName>
        <fullName evidence="6">GAR transformylase</fullName>
        <shortName evidence="6">GART</shortName>
    </alternativeName>
</protein>
<proteinExistence type="inferred from homology"/>
<dbReference type="OrthoDB" id="9806170at2"/>
<dbReference type="InterPro" id="IPR004607">
    <property type="entry name" value="GART"/>
</dbReference>
<evidence type="ECO:0000256" key="1">
    <source>
        <dbReference type="ARBA" id="ARBA00005054"/>
    </source>
</evidence>
<evidence type="ECO:0000256" key="6">
    <source>
        <dbReference type="HAMAP-Rule" id="MF_01930"/>
    </source>
</evidence>
<keyword evidence="2 6" id="KW-0808">Transferase</keyword>
<evidence type="ECO:0000256" key="4">
    <source>
        <dbReference type="ARBA" id="ARBA00038440"/>
    </source>
</evidence>
<dbReference type="CDD" id="cd08645">
    <property type="entry name" value="FMT_core_GART"/>
    <property type="match status" value="1"/>
</dbReference>
<reference evidence="8 9" key="1">
    <citation type="journal article" date="2016" name="Int. J. Syst. Evol. Microbiol.">
        <title>Panacibacter ginsenosidivorans gen. nov., sp. nov., with ginsenoside converting activity isolated from soil of a ginseng field.</title>
        <authorList>
            <person name="Siddiqi M.Z."/>
            <person name="Muhammad Shafi S."/>
            <person name="Choi K.D."/>
            <person name="Im W.T."/>
        </authorList>
    </citation>
    <scope>NUCLEOTIDE SEQUENCE [LARGE SCALE GENOMIC DNA]</scope>
    <source>
        <strain evidence="8 9">Gsoil1550</strain>
    </source>
</reference>
<comment type="pathway">
    <text evidence="1 6">Purine metabolism; IMP biosynthesis via de novo pathway; N(2)-formyl-N(1)-(5-phospho-D-ribosyl)glycinamide from N(1)-(5-phospho-D-ribosyl)glycinamide (10-formyl THF route): step 1/1.</text>
</comment>
<feature type="binding site" evidence="6">
    <location>
        <begin position="27"/>
        <end position="29"/>
    </location>
    <ligand>
        <name>N(1)-(5-phospho-beta-D-ribosyl)glycinamide</name>
        <dbReference type="ChEBI" id="CHEBI:143788"/>
    </ligand>
</feature>
<comment type="caution">
    <text evidence="6">Lacks conserved residue(s) required for the propagation of feature annotation.</text>
</comment>
<comment type="similarity">
    <text evidence="4 6">Belongs to the GART family.</text>
</comment>
<evidence type="ECO:0000313" key="8">
    <source>
        <dbReference type="EMBL" id="QEC67968.1"/>
    </source>
</evidence>